<reference evidence="5 6" key="1">
    <citation type="journal article" date="2007" name="Science">
        <title>Sea anemone genome reveals ancestral eumetazoan gene repertoire and genomic organization.</title>
        <authorList>
            <person name="Putnam N.H."/>
            <person name="Srivastava M."/>
            <person name="Hellsten U."/>
            <person name="Dirks B."/>
            <person name="Chapman J."/>
            <person name="Salamov A."/>
            <person name="Terry A."/>
            <person name="Shapiro H."/>
            <person name="Lindquist E."/>
            <person name="Kapitonov V.V."/>
            <person name="Jurka J."/>
            <person name="Genikhovich G."/>
            <person name="Grigoriev I.V."/>
            <person name="Lucas S.M."/>
            <person name="Steele R.E."/>
            <person name="Finnerty J.R."/>
            <person name="Technau U."/>
            <person name="Martindale M.Q."/>
            <person name="Rokhsar D.S."/>
        </authorList>
    </citation>
    <scope>NUCLEOTIDE SEQUENCE [LARGE SCALE GENOMIC DNA]</scope>
    <source>
        <strain evidence="6">CH2 X CH6</strain>
    </source>
</reference>
<gene>
    <name evidence="5" type="ORF">NEMVEDRAFT_v1g39632</name>
</gene>
<comment type="subcellular location">
    <subcellularLocation>
        <location evidence="3">Nucleus</location>
    </subcellularLocation>
</comment>
<dbReference type="GO" id="GO:0043565">
    <property type="term" value="F:sequence-specific DNA binding"/>
    <property type="evidence" value="ECO:0007669"/>
    <property type="project" value="InterPro"/>
</dbReference>
<keyword evidence="6" id="KW-1185">Reference proteome</keyword>
<dbReference type="InParanoid" id="A7RTX0"/>
<feature type="domain" description="Fork-head" evidence="4">
    <location>
        <begin position="1"/>
        <end position="97"/>
    </location>
</feature>
<dbReference type="PROSITE" id="PS00657">
    <property type="entry name" value="FORK_HEAD_1"/>
    <property type="match status" value="1"/>
</dbReference>
<evidence type="ECO:0000256" key="3">
    <source>
        <dbReference type="PROSITE-ProRule" id="PRU00089"/>
    </source>
</evidence>
<dbReference type="SMART" id="SM00339">
    <property type="entry name" value="FH"/>
    <property type="match status" value="1"/>
</dbReference>
<proteinExistence type="predicted"/>
<dbReference type="PANTHER" id="PTHR11829">
    <property type="entry name" value="FORKHEAD BOX PROTEIN"/>
    <property type="match status" value="1"/>
</dbReference>
<evidence type="ECO:0000313" key="6">
    <source>
        <dbReference type="Proteomes" id="UP000001593"/>
    </source>
</evidence>
<dbReference type="PhylomeDB" id="A7RTX0"/>
<dbReference type="AlphaFoldDB" id="A7RTX0"/>
<evidence type="ECO:0000259" key="4">
    <source>
        <dbReference type="PROSITE" id="PS50039"/>
    </source>
</evidence>
<dbReference type="InterPro" id="IPR001766">
    <property type="entry name" value="Fork_head_dom"/>
</dbReference>
<dbReference type="Pfam" id="PF00250">
    <property type="entry name" value="Forkhead"/>
    <property type="match status" value="1"/>
</dbReference>
<dbReference type="PANTHER" id="PTHR11829:SF343">
    <property type="entry name" value="FORK-HEAD DOMAIN-CONTAINING PROTEIN"/>
    <property type="match status" value="1"/>
</dbReference>
<dbReference type="HOGENOM" id="CLU_077699_5_2_1"/>
<evidence type="ECO:0000313" key="5">
    <source>
        <dbReference type="EMBL" id="EDO45104.1"/>
    </source>
</evidence>
<dbReference type="PROSITE" id="PS50039">
    <property type="entry name" value="FORK_HEAD_3"/>
    <property type="match status" value="1"/>
</dbReference>
<dbReference type="Proteomes" id="UP000001593">
    <property type="component" value="Unassembled WGS sequence"/>
</dbReference>
<sequence length="101" mass="11991">KPPYSYIALIAMAIVEAPDKRRTLSEIVEFIKRRFSYYRGDCPIKGWQNSIRHNLSLNDCFIKTWRDPTNPSKGHLWTLHPNSVDMFEGGSFMRRKTRFKR</sequence>
<dbReference type="InterPro" id="IPR018122">
    <property type="entry name" value="TF_fork_head_CS_1"/>
</dbReference>
<dbReference type="eggNOG" id="KOG2294">
    <property type="taxonomic scope" value="Eukaryota"/>
</dbReference>
<protein>
    <recommendedName>
        <fullName evidence="4">Fork-head domain-containing protein</fullName>
    </recommendedName>
</protein>
<dbReference type="PRINTS" id="PR00053">
    <property type="entry name" value="FORKHEAD"/>
</dbReference>
<feature type="non-terminal residue" evidence="5">
    <location>
        <position position="101"/>
    </location>
</feature>
<dbReference type="InterPro" id="IPR036388">
    <property type="entry name" value="WH-like_DNA-bd_sf"/>
</dbReference>
<keyword evidence="1 3" id="KW-0238">DNA-binding</keyword>
<feature type="non-terminal residue" evidence="5">
    <location>
        <position position="1"/>
    </location>
</feature>
<dbReference type="FunFam" id="1.10.10.10:FF:000598">
    <property type="entry name" value="forkhead box protein I1 isoform X2"/>
    <property type="match status" value="1"/>
</dbReference>
<organism evidence="5 6">
    <name type="scientific">Nematostella vectensis</name>
    <name type="common">Starlet sea anemone</name>
    <dbReference type="NCBI Taxonomy" id="45351"/>
    <lineage>
        <taxon>Eukaryota</taxon>
        <taxon>Metazoa</taxon>
        <taxon>Cnidaria</taxon>
        <taxon>Anthozoa</taxon>
        <taxon>Hexacorallia</taxon>
        <taxon>Actiniaria</taxon>
        <taxon>Edwardsiidae</taxon>
        <taxon>Nematostella</taxon>
    </lineage>
</organism>
<dbReference type="STRING" id="45351.A7RTX0"/>
<dbReference type="EMBL" id="DS469538">
    <property type="protein sequence ID" value="EDO45104.1"/>
    <property type="molecule type" value="Genomic_DNA"/>
</dbReference>
<dbReference type="InterPro" id="IPR050211">
    <property type="entry name" value="FOX_domain-containing"/>
</dbReference>
<dbReference type="Gene3D" id="1.10.10.10">
    <property type="entry name" value="Winged helix-like DNA-binding domain superfamily/Winged helix DNA-binding domain"/>
    <property type="match status" value="1"/>
</dbReference>
<accession>A7RTX0</accession>
<feature type="DNA-binding region" description="Fork-head" evidence="3">
    <location>
        <begin position="1"/>
        <end position="97"/>
    </location>
</feature>
<keyword evidence="2 3" id="KW-0539">Nucleus</keyword>
<name>A7RTX0_NEMVE</name>
<dbReference type="GO" id="GO:0005634">
    <property type="term" value="C:nucleus"/>
    <property type="evidence" value="ECO:0007669"/>
    <property type="project" value="UniProtKB-SubCell"/>
</dbReference>
<dbReference type="SUPFAM" id="SSF46785">
    <property type="entry name" value="Winged helix' DNA-binding domain"/>
    <property type="match status" value="1"/>
</dbReference>
<evidence type="ECO:0000256" key="2">
    <source>
        <dbReference type="ARBA" id="ARBA00023242"/>
    </source>
</evidence>
<dbReference type="OMA" id="MPRDITE"/>
<dbReference type="GO" id="GO:0003700">
    <property type="term" value="F:DNA-binding transcription factor activity"/>
    <property type="evidence" value="ECO:0007669"/>
    <property type="project" value="InterPro"/>
</dbReference>
<dbReference type="InterPro" id="IPR030456">
    <property type="entry name" value="TF_fork_head_CS_2"/>
</dbReference>
<dbReference type="PROSITE" id="PS00658">
    <property type="entry name" value="FORK_HEAD_2"/>
    <property type="match status" value="1"/>
</dbReference>
<evidence type="ECO:0000256" key="1">
    <source>
        <dbReference type="ARBA" id="ARBA00023125"/>
    </source>
</evidence>
<dbReference type="InterPro" id="IPR036390">
    <property type="entry name" value="WH_DNA-bd_sf"/>
</dbReference>